<dbReference type="InterPro" id="IPR035965">
    <property type="entry name" value="PAS-like_dom_sf"/>
</dbReference>
<dbReference type="EMBL" id="AP026560">
    <property type="protein sequence ID" value="BDP41406.1"/>
    <property type="molecule type" value="Genomic_DNA"/>
</dbReference>
<dbReference type="PROSITE" id="PS50112">
    <property type="entry name" value="PAS"/>
    <property type="match status" value="1"/>
</dbReference>
<protein>
    <submittedName>
        <fullName evidence="4">Uncharacterized protein</fullName>
    </submittedName>
</protein>
<evidence type="ECO:0000259" key="2">
    <source>
        <dbReference type="PROSITE" id="PS51831"/>
    </source>
</evidence>
<evidence type="ECO:0000259" key="3">
    <source>
        <dbReference type="PROSITE" id="PS51832"/>
    </source>
</evidence>
<dbReference type="InterPro" id="IPR037522">
    <property type="entry name" value="HD_GYP_dom"/>
</dbReference>
<dbReference type="PANTHER" id="PTHR45228">
    <property type="entry name" value="CYCLIC DI-GMP PHOSPHODIESTERASE TM_0186-RELATED"/>
    <property type="match status" value="1"/>
</dbReference>
<dbReference type="CDD" id="cd00077">
    <property type="entry name" value="HDc"/>
    <property type="match status" value="1"/>
</dbReference>
<gene>
    <name evidence="4" type="ORF">DAETH_13750</name>
</gene>
<dbReference type="InterPro" id="IPR003607">
    <property type="entry name" value="HD/PDEase_dom"/>
</dbReference>
<dbReference type="Gene3D" id="1.10.3210.10">
    <property type="entry name" value="Hypothetical protein af1432"/>
    <property type="match status" value="1"/>
</dbReference>
<dbReference type="PROSITE" id="PS51832">
    <property type="entry name" value="HD_GYP"/>
    <property type="match status" value="1"/>
</dbReference>
<reference evidence="4" key="1">
    <citation type="submission" date="2022-07" db="EMBL/GenBank/DDBJ databases">
        <title>Complete Genome Sequence of the Radioresistant Bacterium Deinococcus aetherius ST0316, Isolated from the Air Dust collected in Lower Stratosphere above Japan.</title>
        <authorList>
            <person name="Satoh K."/>
            <person name="Hagiwara K."/>
            <person name="Katsumata K."/>
            <person name="Kubo A."/>
            <person name="Yokobori S."/>
            <person name="Yamagishi A."/>
            <person name="Oono Y."/>
            <person name="Narumi I."/>
        </authorList>
    </citation>
    <scope>NUCLEOTIDE SEQUENCE</scope>
    <source>
        <strain evidence="4">ST0316</strain>
    </source>
</reference>
<feature type="domain" description="HD-GYP" evidence="3">
    <location>
        <begin position="144"/>
        <end position="340"/>
    </location>
</feature>
<organism evidence="4 5">
    <name type="scientific">Deinococcus aetherius</name>
    <dbReference type="NCBI Taxonomy" id="200252"/>
    <lineage>
        <taxon>Bacteria</taxon>
        <taxon>Thermotogati</taxon>
        <taxon>Deinococcota</taxon>
        <taxon>Deinococci</taxon>
        <taxon>Deinococcales</taxon>
        <taxon>Deinococcaceae</taxon>
        <taxon>Deinococcus</taxon>
    </lineage>
</organism>
<dbReference type="SMART" id="SM00471">
    <property type="entry name" value="HDc"/>
    <property type="match status" value="1"/>
</dbReference>
<evidence type="ECO:0000259" key="1">
    <source>
        <dbReference type="PROSITE" id="PS50112"/>
    </source>
</evidence>
<dbReference type="PANTHER" id="PTHR45228:SF4">
    <property type="entry name" value="LIPOPROTEIN"/>
    <property type="match status" value="1"/>
</dbReference>
<dbReference type="NCBIfam" id="TIGR00277">
    <property type="entry name" value="HDIG"/>
    <property type="match status" value="1"/>
</dbReference>
<evidence type="ECO:0000313" key="4">
    <source>
        <dbReference type="EMBL" id="BDP41406.1"/>
    </source>
</evidence>
<dbReference type="Proteomes" id="UP001064971">
    <property type="component" value="Chromosome"/>
</dbReference>
<feature type="domain" description="HD" evidence="2">
    <location>
        <begin position="166"/>
        <end position="289"/>
    </location>
</feature>
<dbReference type="InterPro" id="IPR006675">
    <property type="entry name" value="HDIG_dom"/>
</dbReference>
<proteinExistence type="predicted"/>
<feature type="domain" description="PAS" evidence="1">
    <location>
        <begin position="36"/>
        <end position="74"/>
    </location>
</feature>
<dbReference type="SUPFAM" id="SSF55785">
    <property type="entry name" value="PYP-like sensor domain (PAS domain)"/>
    <property type="match status" value="1"/>
</dbReference>
<name>A0ABM8ACA6_9DEIO</name>
<accession>A0ABM8ACA6</accession>
<evidence type="ECO:0000313" key="5">
    <source>
        <dbReference type="Proteomes" id="UP001064971"/>
    </source>
</evidence>
<dbReference type="Pfam" id="PF13487">
    <property type="entry name" value="HD_5"/>
    <property type="match status" value="1"/>
</dbReference>
<dbReference type="InterPro" id="IPR006674">
    <property type="entry name" value="HD_domain"/>
</dbReference>
<keyword evidence="5" id="KW-1185">Reference proteome</keyword>
<dbReference type="SUPFAM" id="SSF109604">
    <property type="entry name" value="HD-domain/PDEase-like"/>
    <property type="match status" value="1"/>
</dbReference>
<dbReference type="PROSITE" id="PS51831">
    <property type="entry name" value="HD"/>
    <property type="match status" value="1"/>
</dbReference>
<dbReference type="InterPro" id="IPR000014">
    <property type="entry name" value="PAS"/>
</dbReference>
<sequence>MFDDLDFFGAPSAPARPAQRPAPQDPAARPGLRQLLLEAQPSALFLLDGAGLLLEVGGAWEGVTGTKPEEAAGQPLHRWLRYDRARHPGALRVGQGVLEEITLVTPLHTQVVRATWGARGEYVAGTLEPLAPAAQHAFRTAERLQDTERALDETVNFLGVSQDAWQAEHIRRIVDFAGRLAEAAGLPPAEVNAVRWGAALHDIGKARVPQAILQKPGPLDPLEYEVILQHPVWGVQLLADLPFLPAPTVDAVRHHHERWDGQGYPLGLERGRIPLAARIVAVADVFDALTSARPYKTAWSYQDAVEHLIGEAGRHFDPRLTRLFVCVVLGFDHLEGRFADGSAPLG</sequence>
<dbReference type="RefSeq" id="WP_264777173.1">
    <property type="nucleotide sequence ID" value="NZ_AP026560.1"/>
</dbReference>
<dbReference type="InterPro" id="IPR052020">
    <property type="entry name" value="Cyclic_di-GMP/3'3'-cGAMP_PDE"/>
</dbReference>